<dbReference type="PIRSF" id="PIRSF028101">
    <property type="entry name" value="UCP028101"/>
    <property type="match status" value="1"/>
</dbReference>
<dbReference type="PROSITE" id="PS51318">
    <property type="entry name" value="TAT"/>
    <property type="match status" value="1"/>
</dbReference>
<dbReference type="Gene3D" id="2.130.10.10">
    <property type="entry name" value="YVTN repeat-like/Quinoprotein amine dehydrogenase"/>
    <property type="match status" value="1"/>
</dbReference>
<dbReference type="InterPro" id="IPR015943">
    <property type="entry name" value="WD40/YVTN_repeat-like_dom_sf"/>
</dbReference>
<name>A0ABW2UPX2_9RHOB</name>
<dbReference type="InterPro" id="IPR006311">
    <property type="entry name" value="TAT_signal"/>
</dbReference>
<reference evidence="2" key="1">
    <citation type="journal article" date="2019" name="Int. J. Syst. Evol. Microbiol.">
        <title>The Global Catalogue of Microorganisms (GCM) 10K type strain sequencing project: providing services to taxonomists for standard genome sequencing and annotation.</title>
        <authorList>
            <consortium name="The Broad Institute Genomics Platform"/>
            <consortium name="The Broad Institute Genome Sequencing Center for Infectious Disease"/>
            <person name="Wu L."/>
            <person name="Ma J."/>
        </authorList>
    </citation>
    <scope>NUCLEOTIDE SEQUENCE [LARGE SCALE GENOMIC DNA]</scope>
    <source>
        <strain evidence="2">CGMCC 1.12750</strain>
    </source>
</reference>
<accession>A0ABW2UPX2</accession>
<dbReference type="Proteomes" id="UP001596516">
    <property type="component" value="Unassembled WGS sequence"/>
</dbReference>
<dbReference type="RefSeq" id="WP_377405656.1">
    <property type="nucleotide sequence ID" value="NZ_JBHTFQ010000008.1"/>
</dbReference>
<gene>
    <name evidence="1" type="ORF">ACFQXB_15515</name>
</gene>
<protein>
    <submittedName>
        <fullName evidence="1">DUF1513 domain-containing protein</fullName>
    </submittedName>
</protein>
<sequence length="356" mass="37185">MTTRRHLLAGVGAGIAAAAMPACGWAEVGAPNWLSAARLPDGPHVLCGLRVDGTRAFTLPLPARGHAGARHPTQALAVAMARRPGTFALVIDCATGRVRAELGPPEGVHFNGHAAFLAEGSVLATAEQNAQDSAGQIGLWDSTSWRRIATWPSGGIGPHDIAALPDGRLAVANGGIATDPTDRRKLNIATMRPNLTVLGADGQVDAVLELPDLWQNSIRHLAIRADGHIAFAMQWEGEATAHVPLVGLWRPSMAAVLAEPPLAEALRMQGYAGSVAWSGDGQHVAITSPRGGRVQVFDAAGRYLHGTDRPDVCGLAPDTRGFVVSDGTGAMIRIGDASPALLARHPLAWDNHLIPV</sequence>
<evidence type="ECO:0000313" key="1">
    <source>
        <dbReference type="EMBL" id="MFC7705596.1"/>
    </source>
</evidence>
<keyword evidence="2" id="KW-1185">Reference proteome</keyword>
<dbReference type="EMBL" id="JBHTFQ010000008">
    <property type="protein sequence ID" value="MFC7705596.1"/>
    <property type="molecule type" value="Genomic_DNA"/>
</dbReference>
<evidence type="ECO:0000313" key="2">
    <source>
        <dbReference type="Proteomes" id="UP001596516"/>
    </source>
</evidence>
<organism evidence="1 2">
    <name type="scientific">Plastorhodobacter daqingensis</name>
    <dbReference type="NCBI Taxonomy" id="1387281"/>
    <lineage>
        <taxon>Bacteria</taxon>
        <taxon>Pseudomonadati</taxon>
        <taxon>Pseudomonadota</taxon>
        <taxon>Alphaproteobacteria</taxon>
        <taxon>Rhodobacterales</taxon>
        <taxon>Paracoccaceae</taxon>
        <taxon>Plastorhodobacter</taxon>
    </lineage>
</organism>
<dbReference type="InterPro" id="IPR008311">
    <property type="entry name" value="UCP028101"/>
</dbReference>
<proteinExistence type="predicted"/>
<comment type="caution">
    <text evidence="1">The sequence shown here is derived from an EMBL/GenBank/DDBJ whole genome shotgun (WGS) entry which is preliminary data.</text>
</comment>
<dbReference type="SUPFAM" id="SSF50969">
    <property type="entry name" value="YVTN repeat-like/Quinoprotein amine dehydrogenase"/>
    <property type="match status" value="1"/>
</dbReference>
<dbReference type="Pfam" id="PF07433">
    <property type="entry name" value="DUF1513"/>
    <property type="match status" value="1"/>
</dbReference>
<dbReference type="InterPro" id="IPR011044">
    <property type="entry name" value="Quino_amine_DH_bsu"/>
</dbReference>